<gene>
    <name evidence="6" type="ORF">NHX12_020846</name>
</gene>
<protein>
    <recommendedName>
        <fullName evidence="2">Dynein axonemal intermediate chain 7</fullName>
    </recommendedName>
</protein>
<feature type="compositionally biased region" description="Low complexity" evidence="3">
    <location>
        <begin position="249"/>
        <end position="258"/>
    </location>
</feature>
<dbReference type="GO" id="GO:0005930">
    <property type="term" value="C:axoneme"/>
    <property type="evidence" value="ECO:0007669"/>
    <property type="project" value="TreeGrafter"/>
</dbReference>
<comment type="caution">
    <text evidence="6">The sequence shown here is derived from an EMBL/GenBank/DDBJ whole genome shotgun (WGS) entry which is preliminary data.</text>
</comment>
<feature type="compositionally biased region" description="Low complexity" evidence="3">
    <location>
        <begin position="227"/>
        <end position="238"/>
    </location>
</feature>
<evidence type="ECO:0000259" key="4">
    <source>
        <dbReference type="Pfam" id="PF12366"/>
    </source>
</evidence>
<accession>A0A9Q0EVM9</accession>
<reference evidence="6" key="1">
    <citation type="submission" date="2022-07" db="EMBL/GenBank/DDBJ databases">
        <title>Chromosome-level genome of Muraenolepis orangiensis.</title>
        <authorList>
            <person name="Kim J."/>
        </authorList>
    </citation>
    <scope>NUCLEOTIDE SEQUENCE</scope>
    <source>
        <strain evidence="6">KU_S4_2022</strain>
        <tissue evidence="6">Muscle</tissue>
    </source>
</reference>
<comment type="similarity">
    <text evidence="1">Belongs to the DNAI7 family.</text>
</comment>
<dbReference type="GO" id="GO:0048487">
    <property type="term" value="F:beta-tubulin binding"/>
    <property type="evidence" value="ECO:0007669"/>
    <property type="project" value="TreeGrafter"/>
</dbReference>
<feature type="domain" description="IC97/Casc1 N-terminal" evidence="5">
    <location>
        <begin position="22"/>
        <end position="125"/>
    </location>
</feature>
<dbReference type="EMBL" id="JANIIK010000036">
    <property type="protein sequence ID" value="KAJ3612575.1"/>
    <property type="molecule type" value="Genomic_DNA"/>
</dbReference>
<dbReference type="GO" id="GO:0008017">
    <property type="term" value="F:microtubule binding"/>
    <property type="evidence" value="ECO:0007669"/>
    <property type="project" value="TreeGrafter"/>
</dbReference>
<evidence type="ECO:0000313" key="6">
    <source>
        <dbReference type="EMBL" id="KAJ3612575.1"/>
    </source>
</evidence>
<feature type="region of interest" description="Disordered" evidence="3">
    <location>
        <begin position="1"/>
        <end position="50"/>
    </location>
</feature>
<feature type="domain" description="CASC1 C-terminal" evidence="4">
    <location>
        <begin position="290"/>
        <end position="444"/>
    </location>
</feature>
<dbReference type="Proteomes" id="UP001148018">
    <property type="component" value="Unassembled WGS sequence"/>
</dbReference>
<evidence type="ECO:0000256" key="2">
    <source>
        <dbReference type="ARBA" id="ARBA00024414"/>
    </source>
</evidence>
<dbReference type="InterPro" id="IPR023247">
    <property type="entry name" value="IC97/Dnai7-like"/>
</dbReference>
<dbReference type="Pfam" id="PF12366">
    <property type="entry name" value="Casc1_C"/>
    <property type="match status" value="1"/>
</dbReference>
<dbReference type="AlphaFoldDB" id="A0A9Q0EVM9"/>
<organism evidence="6 7">
    <name type="scientific">Muraenolepis orangiensis</name>
    <name type="common">Patagonian moray cod</name>
    <dbReference type="NCBI Taxonomy" id="630683"/>
    <lineage>
        <taxon>Eukaryota</taxon>
        <taxon>Metazoa</taxon>
        <taxon>Chordata</taxon>
        <taxon>Craniata</taxon>
        <taxon>Vertebrata</taxon>
        <taxon>Euteleostomi</taxon>
        <taxon>Actinopterygii</taxon>
        <taxon>Neopterygii</taxon>
        <taxon>Teleostei</taxon>
        <taxon>Neoteleostei</taxon>
        <taxon>Acanthomorphata</taxon>
        <taxon>Zeiogadaria</taxon>
        <taxon>Gadariae</taxon>
        <taxon>Gadiformes</taxon>
        <taxon>Muraenolepidoidei</taxon>
        <taxon>Muraenolepididae</taxon>
        <taxon>Muraenolepis</taxon>
    </lineage>
</organism>
<dbReference type="PANTHER" id="PTHR20929">
    <property type="entry name" value="LUNG ADENOMA SUSCEPTIBILITY 1-RELATED"/>
    <property type="match status" value="1"/>
</dbReference>
<sequence length="537" mass="59936">MSAKGSAKGSTKRSAKGDKARKAETEQLQKEEDERRIQEEEEARDQERREDELNEVRHLLEENQTAVKGWLADTRKKAKWDRYMLCDGRPDPCEVREVNTYISLWRDDPEVGALPVLKQCSLAIQDLVHHKHLLIAEEVLNHASSKSNIETGNMETVVRDDHVTMCLWANLNKNQRFKGVHFAEAGMGFELPEQLALSEVALCILHTRYDHLSPLARLTALGERQRPGGPEDLLDGGLQAFPYPEESSETQPDSSSSPGDRELLGLSLTVPDSVLLLEAPQVALWDPTDKRWSWEGVSDVTYEADEAKLSFRMDPVRAFTLTQETYAHLPLQDWTLTPLGQDSALFSVNTALVSLSVTVQGARCMLQVEKTKPGTLAHLQGRWLSCGALRRAMASAGLNLFVDGHTDRYVSSSCGKDPLSEHTVYEQMALLASTVAFSWSRWNAKCGACEHQGPAPVPRGRWSLYLLGAQRSQKLQMTEWSQAFSAEMGPDAEFHATFVHTLRDDTSPGGVAKIAHFRFVDAVQTLLCGTRPLNYSN</sequence>
<dbReference type="PANTHER" id="PTHR20929:SF11">
    <property type="entry name" value="DYNEIN AXONEMAL INTERMEDIATE CHAIN 7"/>
    <property type="match status" value="1"/>
</dbReference>
<evidence type="ECO:0000313" key="7">
    <source>
        <dbReference type="Proteomes" id="UP001148018"/>
    </source>
</evidence>
<feature type="compositionally biased region" description="Basic and acidic residues" evidence="3">
    <location>
        <begin position="15"/>
        <end position="38"/>
    </location>
</feature>
<evidence type="ECO:0000256" key="3">
    <source>
        <dbReference type="SAM" id="MobiDB-lite"/>
    </source>
</evidence>
<keyword evidence="7" id="KW-1185">Reference proteome</keyword>
<dbReference type="OrthoDB" id="297923at2759"/>
<name>A0A9Q0EVM9_9TELE</name>
<evidence type="ECO:0000256" key="1">
    <source>
        <dbReference type="ARBA" id="ARBA00024332"/>
    </source>
</evidence>
<evidence type="ECO:0000259" key="5">
    <source>
        <dbReference type="Pfam" id="PF15927"/>
    </source>
</evidence>
<dbReference type="InterPro" id="IPR031826">
    <property type="entry name" value="IC97/Casc1_N"/>
</dbReference>
<feature type="region of interest" description="Disordered" evidence="3">
    <location>
        <begin position="223"/>
        <end position="262"/>
    </location>
</feature>
<proteinExistence type="inferred from homology"/>
<dbReference type="Pfam" id="PF15927">
    <property type="entry name" value="Casc1_N"/>
    <property type="match status" value="1"/>
</dbReference>
<dbReference type="InterPro" id="IPR022110">
    <property type="entry name" value="CASC1_C"/>
</dbReference>